<keyword evidence="3" id="KW-1185">Reference proteome</keyword>
<feature type="region of interest" description="Disordered" evidence="1">
    <location>
        <begin position="318"/>
        <end position="358"/>
    </location>
</feature>
<dbReference type="AlphaFoldDB" id="A0A2T2PD50"/>
<proteinExistence type="predicted"/>
<feature type="compositionally biased region" description="Basic residues" evidence="1">
    <location>
        <begin position="155"/>
        <end position="164"/>
    </location>
</feature>
<dbReference type="Proteomes" id="UP000240883">
    <property type="component" value="Unassembled WGS sequence"/>
</dbReference>
<gene>
    <name evidence="2" type="ORF">BS50DRAFT_568112</name>
</gene>
<evidence type="ECO:0000313" key="3">
    <source>
        <dbReference type="Proteomes" id="UP000240883"/>
    </source>
</evidence>
<feature type="region of interest" description="Disordered" evidence="1">
    <location>
        <begin position="126"/>
        <end position="252"/>
    </location>
</feature>
<feature type="compositionally biased region" description="Basic and acidic residues" evidence="1">
    <location>
        <begin position="126"/>
        <end position="136"/>
    </location>
</feature>
<organism evidence="2 3">
    <name type="scientific">Corynespora cassiicola Philippines</name>
    <dbReference type="NCBI Taxonomy" id="1448308"/>
    <lineage>
        <taxon>Eukaryota</taxon>
        <taxon>Fungi</taxon>
        <taxon>Dikarya</taxon>
        <taxon>Ascomycota</taxon>
        <taxon>Pezizomycotina</taxon>
        <taxon>Dothideomycetes</taxon>
        <taxon>Pleosporomycetidae</taxon>
        <taxon>Pleosporales</taxon>
        <taxon>Corynesporascaceae</taxon>
        <taxon>Corynespora</taxon>
    </lineage>
</organism>
<dbReference type="OrthoDB" id="4755622at2759"/>
<sequence length="462" mass="50294">MPTLTPRRVRVTTSATPSATNCSAVAEEFKLVHIHTAKCSQCDKRNMDVMRRCPGCTFQICKPCFDVKQAKGQDLRHGNMSFGPTTPSTVPVRRMLFTTEGTSTPTPEPDTPVRRAVAVGSLETKHLHHQDIDSAKRGPAQQQQQTPSTGGASEKRKRNKRKAKPKDLKEDTTDDEFVLPIVESPTPASKRRKVLPSSPVSELSSLNSTPNRRVDTLGPSPTQATAAITTANISPSSSTDTESQAPAPRGRKGSTIHELLEQHHVKYKHHFLQRNPSVSSDPIFTSPVAAHARPPPSKLPAADQVREVVDILTAAAAAAAASAQPKPEVIDLGSGSDVDDDQHQHRRRQRQQHQHRDHFTASLHRGMKIRELIEGKTNALHQGFGSTALDPDQKAALMAATTEVGRKAVVGFWKCSGAGMVAGAKWTLDNGIVVLTAEQQDRLVGAVEAEGRRKMREFEEEG</sequence>
<dbReference type="EMBL" id="KZ678128">
    <property type="protein sequence ID" value="PSN75466.1"/>
    <property type="molecule type" value="Genomic_DNA"/>
</dbReference>
<protein>
    <submittedName>
        <fullName evidence="2">Uncharacterized protein</fullName>
    </submittedName>
</protein>
<accession>A0A2T2PD50</accession>
<feature type="compositionally biased region" description="Low complexity" evidence="1">
    <location>
        <begin position="219"/>
        <end position="239"/>
    </location>
</feature>
<feature type="compositionally biased region" description="Low complexity" evidence="1">
    <location>
        <begin position="195"/>
        <end position="208"/>
    </location>
</feature>
<feature type="compositionally biased region" description="Basic residues" evidence="1">
    <location>
        <begin position="344"/>
        <end position="356"/>
    </location>
</feature>
<reference evidence="2 3" key="1">
    <citation type="journal article" date="2018" name="Front. Microbiol.">
        <title>Genome-Wide Analysis of Corynespora cassiicola Leaf Fall Disease Putative Effectors.</title>
        <authorList>
            <person name="Lopez D."/>
            <person name="Ribeiro S."/>
            <person name="Label P."/>
            <person name="Fumanal B."/>
            <person name="Venisse J.S."/>
            <person name="Kohler A."/>
            <person name="de Oliveira R.R."/>
            <person name="Labutti K."/>
            <person name="Lipzen A."/>
            <person name="Lail K."/>
            <person name="Bauer D."/>
            <person name="Ohm R.A."/>
            <person name="Barry K.W."/>
            <person name="Spatafora J."/>
            <person name="Grigoriev I.V."/>
            <person name="Martin F.M."/>
            <person name="Pujade-Renaud V."/>
        </authorList>
    </citation>
    <scope>NUCLEOTIDE SEQUENCE [LARGE SCALE GENOMIC DNA]</scope>
    <source>
        <strain evidence="2 3">Philippines</strain>
    </source>
</reference>
<feature type="compositionally biased region" description="Polar residues" evidence="1">
    <location>
        <begin position="140"/>
        <end position="151"/>
    </location>
</feature>
<evidence type="ECO:0000313" key="2">
    <source>
        <dbReference type="EMBL" id="PSN75466.1"/>
    </source>
</evidence>
<evidence type="ECO:0000256" key="1">
    <source>
        <dbReference type="SAM" id="MobiDB-lite"/>
    </source>
</evidence>
<name>A0A2T2PD50_CORCC</name>